<organism evidence="1 2">
    <name type="scientific">Nostoc flagelliforme CCNUN1</name>
    <dbReference type="NCBI Taxonomy" id="2038116"/>
    <lineage>
        <taxon>Bacteria</taxon>
        <taxon>Bacillati</taxon>
        <taxon>Cyanobacteriota</taxon>
        <taxon>Cyanophyceae</taxon>
        <taxon>Nostocales</taxon>
        <taxon>Nostocaceae</taxon>
        <taxon>Nostoc</taxon>
    </lineage>
</organism>
<gene>
    <name evidence="1" type="ORF">COO91_04008</name>
</gene>
<dbReference type="EMBL" id="CP024785">
    <property type="protein sequence ID" value="AUB38051.1"/>
    <property type="molecule type" value="Genomic_DNA"/>
</dbReference>
<dbReference type="AlphaFoldDB" id="A0A2K8SRK7"/>
<protein>
    <submittedName>
        <fullName evidence="1">Uncharacterized protein</fullName>
    </submittedName>
</protein>
<evidence type="ECO:0000313" key="1">
    <source>
        <dbReference type="EMBL" id="AUB38051.1"/>
    </source>
</evidence>
<dbReference type="Proteomes" id="UP000232003">
    <property type="component" value="Chromosome"/>
</dbReference>
<sequence>MLSFEWEYEGDEGDKIKFSPPAPLSAPSFLIGQFYRK</sequence>
<evidence type="ECO:0000313" key="2">
    <source>
        <dbReference type="Proteomes" id="UP000232003"/>
    </source>
</evidence>
<keyword evidence="2" id="KW-1185">Reference proteome</keyword>
<accession>A0A2K8SRK7</accession>
<proteinExistence type="predicted"/>
<dbReference type="KEGG" id="nfl:COO91_04008"/>
<name>A0A2K8SRK7_9NOSO</name>
<reference evidence="1 2" key="1">
    <citation type="submission" date="2017-11" db="EMBL/GenBank/DDBJ databases">
        <title>Complete genome of a free-living desiccation-tolerant cyanobacterium and its photosynthetic adaptation to extreme terrestrial habitat.</title>
        <authorList>
            <person name="Shang J."/>
        </authorList>
    </citation>
    <scope>NUCLEOTIDE SEQUENCE [LARGE SCALE GENOMIC DNA]</scope>
    <source>
        <strain evidence="1 2">CCNUN1</strain>
    </source>
</reference>